<dbReference type="RefSeq" id="WP_377346828.1">
    <property type="nucleotide sequence ID" value="NZ_JBHLTP010000005.1"/>
</dbReference>
<sequence>MMGYVNISSLILGLIAWILPVYAMMSHQNKRAMLSIVSISLCGVSLFLQLVHQYYLVRLEDWGALADTIGAVVFAAAALLLITIALNVVSFKKGRPHSVE</sequence>
<keyword evidence="1" id="KW-1133">Transmembrane helix</keyword>
<dbReference type="EMBL" id="JBHLTP010000005">
    <property type="protein sequence ID" value="MFC0523691.1"/>
    <property type="molecule type" value="Genomic_DNA"/>
</dbReference>
<gene>
    <name evidence="2" type="ORF">ACFFGV_08840</name>
</gene>
<feature type="transmembrane region" description="Helical" evidence="1">
    <location>
        <begin position="32"/>
        <end position="56"/>
    </location>
</feature>
<comment type="caution">
    <text evidence="2">The sequence shown here is derived from an EMBL/GenBank/DDBJ whole genome shotgun (WGS) entry which is preliminary data.</text>
</comment>
<proteinExistence type="predicted"/>
<evidence type="ECO:0008006" key="4">
    <source>
        <dbReference type="Google" id="ProtNLM"/>
    </source>
</evidence>
<organism evidence="2 3">
    <name type="scientific">Pontibacillus salicampi</name>
    <dbReference type="NCBI Taxonomy" id="1449801"/>
    <lineage>
        <taxon>Bacteria</taxon>
        <taxon>Bacillati</taxon>
        <taxon>Bacillota</taxon>
        <taxon>Bacilli</taxon>
        <taxon>Bacillales</taxon>
        <taxon>Bacillaceae</taxon>
        <taxon>Pontibacillus</taxon>
    </lineage>
</organism>
<feature type="transmembrane region" description="Helical" evidence="1">
    <location>
        <begin position="68"/>
        <end position="89"/>
    </location>
</feature>
<evidence type="ECO:0000313" key="2">
    <source>
        <dbReference type="EMBL" id="MFC0523691.1"/>
    </source>
</evidence>
<evidence type="ECO:0000256" key="1">
    <source>
        <dbReference type="SAM" id="Phobius"/>
    </source>
</evidence>
<reference evidence="2 3" key="1">
    <citation type="submission" date="2024-09" db="EMBL/GenBank/DDBJ databases">
        <authorList>
            <person name="Sun Q."/>
            <person name="Mori K."/>
        </authorList>
    </citation>
    <scope>NUCLEOTIDE SEQUENCE [LARGE SCALE GENOMIC DNA]</scope>
    <source>
        <strain evidence="2 3">NCAIM B.02529</strain>
    </source>
</reference>
<keyword evidence="1" id="KW-0472">Membrane</keyword>
<accession>A0ABV6LMQ8</accession>
<feature type="transmembrane region" description="Helical" evidence="1">
    <location>
        <begin position="6"/>
        <end position="25"/>
    </location>
</feature>
<name>A0ABV6LMQ8_9BACI</name>
<keyword evidence="3" id="KW-1185">Reference proteome</keyword>
<evidence type="ECO:0000313" key="3">
    <source>
        <dbReference type="Proteomes" id="UP001589836"/>
    </source>
</evidence>
<keyword evidence="1" id="KW-0812">Transmembrane</keyword>
<dbReference type="Proteomes" id="UP001589836">
    <property type="component" value="Unassembled WGS sequence"/>
</dbReference>
<protein>
    <recommendedName>
        <fullName evidence="4">Cytochrome c oxidase subunit 4</fullName>
    </recommendedName>
</protein>